<evidence type="ECO:0000256" key="2">
    <source>
        <dbReference type="ARBA" id="ARBA00004141"/>
    </source>
</evidence>
<keyword evidence="9" id="KW-0408">Iron</keyword>
<name>U5ETM5_9DIPT</name>
<evidence type="ECO:0000256" key="11">
    <source>
        <dbReference type="SAM" id="Phobius"/>
    </source>
</evidence>
<feature type="transmembrane region" description="Helical" evidence="11">
    <location>
        <begin position="16"/>
        <end position="38"/>
    </location>
</feature>
<keyword evidence="7" id="KW-0249">Electron transport</keyword>
<dbReference type="InterPro" id="IPR043205">
    <property type="entry name" value="CYB561/CYBRD1-like"/>
</dbReference>
<comment type="cofactor">
    <cofactor evidence="1">
        <name>heme b</name>
        <dbReference type="ChEBI" id="CHEBI:60344"/>
    </cofactor>
</comment>
<protein>
    <submittedName>
        <fullName evidence="13">Putative non-vertebrate eumetazoan cytochrome b</fullName>
    </submittedName>
</protein>
<reference evidence="13" key="1">
    <citation type="journal article" date="2014" name="Insect Biochem. Mol. Biol.">
        <title>An insight into the sialome of the frog biting fly, Corethrella appendiculata.</title>
        <authorList>
            <person name="Ribeiro J.M.C."/>
            <person name="Chagas A.C."/>
            <person name="Pham V.M."/>
            <person name="Lounibos L.P."/>
            <person name="Calvo E."/>
        </authorList>
    </citation>
    <scope>NUCLEOTIDE SEQUENCE</scope>
    <source>
        <tissue evidence="13">Salivary glands</tissue>
    </source>
</reference>
<evidence type="ECO:0000256" key="8">
    <source>
        <dbReference type="ARBA" id="ARBA00022989"/>
    </source>
</evidence>
<feature type="transmembrane region" description="Helical" evidence="11">
    <location>
        <begin position="129"/>
        <end position="151"/>
    </location>
</feature>
<dbReference type="SMART" id="SM00665">
    <property type="entry name" value="B561"/>
    <property type="match status" value="1"/>
</dbReference>
<dbReference type="EMBL" id="GANO01002713">
    <property type="protein sequence ID" value="JAB57158.1"/>
    <property type="molecule type" value="mRNA"/>
</dbReference>
<keyword evidence="3" id="KW-0813">Transport</keyword>
<proteinExistence type="evidence at transcript level"/>
<evidence type="ECO:0000313" key="13">
    <source>
        <dbReference type="EMBL" id="JAB57158.1"/>
    </source>
</evidence>
<evidence type="ECO:0000256" key="10">
    <source>
        <dbReference type="ARBA" id="ARBA00023136"/>
    </source>
</evidence>
<dbReference type="PROSITE" id="PS50939">
    <property type="entry name" value="CYTOCHROME_B561"/>
    <property type="match status" value="1"/>
</dbReference>
<keyword evidence="5 11" id="KW-0812">Transmembrane</keyword>
<evidence type="ECO:0000256" key="5">
    <source>
        <dbReference type="ARBA" id="ARBA00022692"/>
    </source>
</evidence>
<feature type="transmembrane region" description="Helical" evidence="11">
    <location>
        <begin position="163"/>
        <end position="185"/>
    </location>
</feature>
<keyword evidence="8 11" id="KW-1133">Transmembrane helix</keyword>
<evidence type="ECO:0000259" key="12">
    <source>
        <dbReference type="PROSITE" id="PS50939"/>
    </source>
</evidence>
<dbReference type="PANTHER" id="PTHR10106">
    <property type="entry name" value="CYTOCHROME B561-RELATED"/>
    <property type="match status" value="1"/>
</dbReference>
<feature type="transmembrane region" description="Helical" evidence="11">
    <location>
        <begin position="205"/>
        <end position="224"/>
    </location>
</feature>
<feature type="domain" description="Cytochrome b561" evidence="12">
    <location>
        <begin position="20"/>
        <end position="225"/>
    </location>
</feature>
<organism evidence="13">
    <name type="scientific">Corethrella appendiculata</name>
    <dbReference type="NCBI Taxonomy" id="1370023"/>
    <lineage>
        <taxon>Eukaryota</taxon>
        <taxon>Metazoa</taxon>
        <taxon>Ecdysozoa</taxon>
        <taxon>Arthropoda</taxon>
        <taxon>Hexapoda</taxon>
        <taxon>Insecta</taxon>
        <taxon>Pterygota</taxon>
        <taxon>Neoptera</taxon>
        <taxon>Endopterygota</taxon>
        <taxon>Diptera</taxon>
        <taxon>Nematocera</taxon>
        <taxon>Culicoidea</taxon>
        <taxon>Chaoboridae</taxon>
        <taxon>Corethrella</taxon>
    </lineage>
</organism>
<dbReference type="Gene3D" id="1.20.120.1770">
    <property type="match status" value="1"/>
</dbReference>
<feature type="transmembrane region" description="Helical" evidence="11">
    <location>
        <begin position="58"/>
        <end position="76"/>
    </location>
</feature>
<dbReference type="AlphaFoldDB" id="U5ETM5"/>
<dbReference type="GO" id="GO:0016491">
    <property type="term" value="F:oxidoreductase activity"/>
    <property type="evidence" value="ECO:0007669"/>
    <property type="project" value="InterPro"/>
</dbReference>
<dbReference type="FunFam" id="1.20.120.1770:FF:000001">
    <property type="entry name" value="Cytochrome b reductase 1"/>
    <property type="match status" value="1"/>
</dbReference>
<evidence type="ECO:0000256" key="7">
    <source>
        <dbReference type="ARBA" id="ARBA00022982"/>
    </source>
</evidence>
<dbReference type="GO" id="GO:0016020">
    <property type="term" value="C:membrane"/>
    <property type="evidence" value="ECO:0007669"/>
    <property type="project" value="UniProtKB-SubCell"/>
</dbReference>
<feature type="transmembrane region" description="Helical" evidence="11">
    <location>
        <begin position="88"/>
        <end position="109"/>
    </location>
</feature>
<comment type="subcellular location">
    <subcellularLocation>
        <location evidence="2">Membrane</location>
        <topology evidence="2">Multi-pass membrane protein</topology>
    </subcellularLocation>
</comment>
<keyword evidence="4" id="KW-0349">Heme</keyword>
<dbReference type="GO" id="GO:0046872">
    <property type="term" value="F:metal ion binding"/>
    <property type="evidence" value="ECO:0007669"/>
    <property type="project" value="UniProtKB-KW"/>
</dbReference>
<keyword evidence="10 11" id="KW-0472">Membrane</keyword>
<accession>U5ETM5</accession>
<evidence type="ECO:0000256" key="1">
    <source>
        <dbReference type="ARBA" id="ARBA00001970"/>
    </source>
</evidence>
<dbReference type="PANTHER" id="PTHR10106:SF0">
    <property type="entry name" value="LD36721P"/>
    <property type="match status" value="1"/>
</dbReference>
<keyword evidence="6" id="KW-0479">Metal-binding</keyword>
<dbReference type="InterPro" id="IPR006593">
    <property type="entry name" value="Cyt_b561/ferric_Rdtase_TM"/>
</dbReference>
<evidence type="ECO:0000256" key="4">
    <source>
        <dbReference type="ARBA" id="ARBA00022617"/>
    </source>
</evidence>
<sequence length="247" mass="27363">MEEIGGPSASLSNFRILYLITQMVGGAIIILVGSWIGVHLGGLAWTRYPSIQFNWHPLLMVIGMVFLYGNSILIYRGFRFARKKPLKIAHATIHALAFLLTVIALIAAFDSHNLARPRPIPNLYTLHSWVGLIAVILFGFQYLFGFVSYLYPQMKEPIKEMYMPIHIFFGLTGFVFAIVACLLGLLEKAIFSIPDYAQLSPPGVLVNTIGLLIIVFGGLVIYLATESSYKRQALPDDVILLTGGTSE</sequence>
<dbReference type="Pfam" id="PF03188">
    <property type="entry name" value="Cytochrom_B561"/>
    <property type="match status" value="1"/>
</dbReference>
<evidence type="ECO:0000256" key="9">
    <source>
        <dbReference type="ARBA" id="ARBA00023004"/>
    </source>
</evidence>
<evidence type="ECO:0000256" key="3">
    <source>
        <dbReference type="ARBA" id="ARBA00022448"/>
    </source>
</evidence>
<evidence type="ECO:0000256" key="6">
    <source>
        <dbReference type="ARBA" id="ARBA00022723"/>
    </source>
</evidence>